<dbReference type="Pfam" id="PF01418">
    <property type="entry name" value="HTH_6"/>
    <property type="match status" value="1"/>
</dbReference>
<protein>
    <submittedName>
        <fullName evidence="6">SIS domain-containing protein</fullName>
    </submittedName>
</protein>
<dbReference type="GO" id="GO:0003700">
    <property type="term" value="F:DNA-binding transcription factor activity"/>
    <property type="evidence" value="ECO:0007669"/>
    <property type="project" value="InterPro"/>
</dbReference>
<gene>
    <name evidence="6" type="ORF">GPL26_24270</name>
</gene>
<dbReference type="InterPro" id="IPR046348">
    <property type="entry name" value="SIS_dom_sf"/>
</dbReference>
<dbReference type="PROSITE" id="PS51464">
    <property type="entry name" value="SIS"/>
    <property type="match status" value="1"/>
</dbReference>
<keyword evidence="3" id="KW-0804">Transcription</keyword>
<dbReference type="GO" id="GO:1901135">
    <property type="term" value="P:carbohydrate derivative metabolic process"/>
    <property type="evidence" value="ECO:0007669"/>
    <property type="project" value="InterPro"/>
</dbReference>
<reference evidence="6" key="1">
    <citation type="journal article" date="2021" name="Gut Microbes">
        <title>A synthetic consortium of 100 gut commensals modulates the composition and function in a colon model of the microbiome of elderly subjects.</title>
        <authorList>
            <person name="Perez M."/>
            <person name="Ntemiri A."/>
            <person name="Tan H."/>
            <person name="Harris H.M.B."/>
            <person name="Roager H.M."/>
            <person name="Ribiere C."/>
            <person name="O'Toole P.W."/>
        </authorList>
    </citation>
    <scope>NUCLEOTIDE SEQUENCE</scope>
    <source>
        <strain evidence="6">MCC335</strain>
    </source>
</reference>
<evidence type="ECO:0000256" key="2">
    <source>
        <dbReference type="ARBA" id="ARBA00023125"/>
    </source>
</evidence>
<dbReference type="Gene3D" id="1.10.10.10">
    <property type="entry name" value="Winged helix-like DNA-binding domain superfamily/Winged helix DNA-binding domain"/>
    <property type="match status" value="1"/>
</dbReference>
<evidence type="ECO:0000259" key="5">
    <source>
        <dbReference type="PROSITE" id="PS51464"/>
    </source>
</evidence>
<dbReference type="Gene3D" id="3.40.50.10490">
    <property type="entry name" value="Glucose-6-phosphate isomerase like protein, domain 1"/>
    <property type="match status" value="1"/>
</dbReference>
<dbReference type="AlphaFoldDB" id="A0AA41FJU6"/>
<dbReference type="SUPFAM" id="SSF53697">
    <property type="entry name" value="SIS domain"/>
    <property type="match status" value="1"/>
</dbReference>
<feature type="domain" description="SIS" evidence="5">
    <location>
        <begin position="140"/>
        <end position="279"/>
    </location>
</feature>
<sequence length="305" mass="35036">MALLRYYTRTYSNYQTKEVGVKMFYEKLKAIYPYLTGTETKIADYILANRETISNLTSQEIADSLEIGQSTVIRFSQKMGYKNYRNMLLELEHSSESENRVEEIQIKESTATTNDKVKSHIQKLMDITADINHPSEFEKAVQMICNAKIIFCYGFISTHSAANHMSELLQLFGLNSFCMDSFGTMSAMRNHGSNGLLIVFSKSGETPITNRLVQYAKERGLNVIGITNMAPNPMSPYLDVWLKTVHSQVRTRFLHYTETLPMFFIVDCLILNLYKQDFSHYSDCVAEHVRITKSMRGVRQNEEKG</sequence>
<dbReference type="InterPro" id="IPR000281">
    <property type="entry name" value="HTH_RpiR"/>
</dbReference>
<dbReference type="InterPro" id="IPR035472">
    <property type="entry name" value="RpiR-like_SIS"/>
</dbReference>
<evidence type="ECO:0000313" key="7">
    <source>
        <dbReference type="Proteomes" id="UP000708338"/>
    </source>
</evidence>
<dbReference type="EMBL" id="WQPS01000065">
    <property type="protein sequence ID" value="MBT9812717.1"/>
    <property type="molecule type" value="Genomic_DNA"/>
</dbReference>
<dbReference type="InterPro" id="IPR036388">
    <property type="entry name" value="WH-like_DNA-bd_sf"/>
</dbReference>
<comment type="caution">
    <text evidence="6">The sequence shown here is derived from an EMBL/GenBank/DDBJ whole genome shotgun (WGS) entry which is preliminary data.</text>
</comment>
<dbReference type="GO" id="GO:0097367">
    <property type="term" value="F:carbohydrate derivative binding"/>
    <property type="evidence" value="ECO:0007669"/>
    <property type="project" value="InterPro"/>
</dbReference>
<organism evidence="6 7">
    <name type="scientific">Enterocloster citroniae</name>
    <dbReference type="NCBI Taxonomy" id="358743"/>
    <lineage>
        <taxon>Bacteria</taxon>
        <taxon>Bacillati</taxon>
        <taxon>Bacillota</taxon>
        <taxon>Clostridia</taxon>
        <taxon>Lachnospirales</taxon>
        <taxon>Lachnospiraceae</taxon>
        <taxon>Enterocloster</taxon>
    </lineage>
</organism>
<name>A0AA41FJU6_9FIRM</name>
<keyword evidence="2" id="KW-0238">DNA-binding</keyword>
<dbReference type="Pfam" id="PF01380">
    <property type="entry name" value="SIS"/>
    <property type="match status" value="1"/>
</dbReference>
<dbReference type="InterPro" id="IPR001347">
    <property type="entry name" value="SIS_dom"/>
</dbReference>
<keyword evidence="1" id="KW-0805">Transcription regulation</keyword>
<dbReference type="Proteomes" id="UP000708338">
    <property type="component" value="Unassembled WGS sequence"/>
</dbReference>
<dbReference type="InterPro" id="IPR047640">
    <property type="entry name" value="RpiR-like"/>
</dbReference>
<evidence type="ECO:0000313" key="6">
    <source>
        <dbReference type="EMBL" id="MBT9812717.1"/>
    </source>
</evidence>
<evidence type="ECO:0000256" key="1">
    <source>
        <dbReference type="ARBA" id="ARBA00023015"/>
    </source>
</evidence>
<proteinExistence type="predicted"/>
<evidence type="ECO:0000256" key="3">
    <source>
        <dbReference type="ARBA" id="ARBA00023163"/>
    </source>
</evidence>
<dbReference type="PROSITE" id="PS51071">
    <property type="entry name" value="HTH_RPIR"/>
    <property type="match status" value="1"/>
</dbReference>
<dbReference type="CDD" id="cd05013">
    <property type="entry name" value="SIS_RpiR"/>
    <property type="match status" value="1"/>
</dbReference>
<dbReference type="InterPro" id="IPR009057">
    <property type="entry name" value="Homeodomain-like_sf"/>
</dbReference>
<dbReference type="GO" id="GO:0003677">
    <property type="term" value="F:DNA binding"/>
    <property type="evidence" value="ECO:0007669"/>
    <property type="project" value="UniProtKB-KW"/>
</dbReference>
<dbReference type="PANTHER" id="PTHR30514:SF1">
    <property type="entry name" value="HTH-TYPE TRANSCRIPTIONAL REGULATOR HEXR-RELATED"/>
    <property type="match status" value="1"/>
</dbReference>
<feature type="domain" description="HTH rpiR-type" evidence="4">
    <location>
        <begin position="22"/>
        <end position="98"/>
    </location>
</feature>
<evidence type="ECO:0000259" key="4">
    <source>
        <dbReference type="PROSITE" id="PS51071"/>
    </source>
</evidence>
<dbReference type="PANTHER" id="PTHR30514">
    <property type="entry name" value="GLUCOKINASE"/>
    <property type="match status" value="1"/>
</dbReference>
<dbReference type="SUPFAM" id="SSF46689">
    <property type="entry name" value="Homeodomain-like"/>
    <property type="match status" value="1"/>
</dbReference>
<accession>A0AA41FJU6</accession>